<dbReference type="EMBL" id="CATOUU010000848">
    <property type="protein sequence ID" value="CAI9954430.1"/>
    <property type="molecule type" value="Genomic_DNA"/>
</dbReference>
<evidence type="ECO:0000313" key="8">
    <source>
        <dbReference type="EMBL" id="CAL6055578.1"/>
    </source>
</evidence>
<evidence type="ECO:0000313" key="4">
    <source>
        <dbReference type="EMBL" id="CAI9954430.1"/>
    </source>
</evidence>
<evidence type="ECO:0000313" key="2">
    <source>
        <dbReference type="EMBL" id="CAI9913180.1"/>
    </source>
</evidence>
<dbReference type="EMBL" id="CATOUU010000939">
    <property type="protein sequence ID" value="CAI9961306.1"/>
    <property type="molecule type" value="Genomic_DNA"/>
</dbReference>
<proteinExistence type="predicted"/>
<evidence type="ECO:0000313" key="11">
    <source>
        <dbReference type="EMBL" id="CAL6106671.1"/>
    </source>
</evidence>
<evidence type="ECO:0000313" key="12">
    <source>
        <dbReference type="Proteomes" id="UP001642409"/>
    </source>
</evidence>
<organism evidence="4">
    <name type="scientific">Hexamita inflata</name>
    <dbReference type="NCBI Taxonomy" id="28002"/>
    <lineage>
        <taxon>Eukaryota</taxon>
        <taxon>Metamonada</taxon>
        <taxon>Diplomonadida</taxon>
        <taxon>Hexamitidae</taxon>
        <taxon>Hexamitinae</taxon>
        <taxon>Hexamita</taxon>
    </lineage>
</organism>
<name>A0AA86UE03_9EUKA</name>
<protein>
    <submittedName>
        <fullName evidence="4">Uncharacterized protein</fullName>
    </submittedName>
</protein>
<dbReference type="EMBL" id="CAXDID020000206">
    <property type="protein sequence ID" value="CAL6055578.1"/>
    <property type="molecule type" value="Genomic_DNA"/>
</dbReference>
<keyword evidence="12" id="KW-1185">Reference proteome</keyword>
<dbReference type="EMBL" id="CATOUU010000396">
    <property type="protein sequence ID" value="CAI9928438.1"/>
    <property type="molecule type" value="Genomic_DNA"/>
</dbReference>
<feature type="coiled-coil region" evidence="1">
    <location>
        <begin position="51"/>
        <end position="81"/>
    </location>
</feature>
<dbReference type="EMBL" id="CAXDID020000342">
    <property type="protein sequence ID" value="CAL6079743.1"/>
    <property type="molecule type" value="Genomic_DNA"/>
</dbReference>
<dbReference type="EMBL" id="CAXDID020000614">
    <property type="protein sequence ID" value="CAL6106671.1"/>
    <property type="molecule type" value="Genomic_DNA"/>
</dbReference>
<evidence type="ECO:0000313" key="6">
    <source>
        <dbReference type="EMBL" id="CAI9961306.1"/>
    </source>
</evidence>
<dbReference type="EMBL" id="CAXDID020000178">
    <property type="protein sequence ID" value="CAL6049313.1"/>
    <property type="molecule type" value="Genomic_DNA"/>
</dbReference>
<gene>
    <name evidence="3" type="ORF">HINF_LOCUS16083</name>
    <name evidence="4" type="ORF">HINF_LOCUS42075</name>
    <name evidence="5" type="ORF">HINF_LOCUS42528</name>
    <name evidence="7" type="ORF">HINF_LOCUS43167</name>
    <name evidence="8" type="ORF">HINF_LOCUS46614</name>
    <name evidence="6" type="ORF">HINF_LOCUS48951</name>
    <name evidence="9" type="ORF">HINF_LOCUS59531</name>
    <name evidence="10" type="ORF">HINF_LOCUS71013</name>
    <name evidence="11" type="ORF">HINF_LOCUS73861</name>
    <name evidence="2" type="ORF">HINF_LOCUS825</name>
</gene>
<evidence type="ECO:0000313" key="10">
    <source>
        <dbReference type="EMBL" id="CAL6101199.1"/>
    </source>
</evidence>
<sequence length="206" mass="23719">MTNSFNSPLTREFEKTQFSPQNFGSQPNVYCQPFTTPMPMKTPAIYQSDNYGQIMDAVEQIKNLKQEVEEKFNLIEDRIQNQPVSLSQNNQTVQYQPAQSMVRQEVSPRIVQLPSDVIIISPQQLEKLVEDKVKLKLKQYEDQLRNSQHLELRVKQLEDSLLNLGKSSVLFQPQNMTTQNLSNSVSYSLSERLEKVQQQIAGLGKK</sequence>
<dbReference type="Proteomes" id="UP001642409">
    <property type="component" value="Unassembled WGS sequence"/>
</dbReference>
<keyword evidence="1" id="KW-0175">Coiled coil</keyword>
<dbReference type="AlphaFoldDB" id="A0AA86UE03"/>
<dbReference type="EMBL" id="CATOUU010000851">
    <property type="protein sequence ID" value="CAI9954883.1"/>
    <property type="molecule type" value="Genomic_DNA"/>
</dbReference>
<dbReference type="EMBL" id="CATOUU010000020">
    <property type="protein sequence ID" value="CAI9913180.1"/>
    <property type="molecule type" value="Genomic_DNA"/>
</dbReference>
<evidence type="ECO:0000313" key="3">
    <source>
        <dbReference type="EMBL" id="CAI9928438.1"/>
    </source>
</evidence>
<feature type="coiled-coil region" evidence="1">
    <location>
        <begin position="130"/>
        <end position="160"/>
    </location>
</feature>
<accession>A0AA86UE03</accession>
<dbReference type="EMBL" id="CAXDID020000540">
    <property type="protein sequence ID" value="CAL6101199.1"/>
    <property type="molecule type" value="Genomic_DNA"/>
</dbReference>
<reference evidence="4" key="1">
    <citation type="submission" date="2023-06" db="EMBL/GenBank/DDBJ databases">
        <authorList>
            <person name="Kurt Z."/>
        </authorList>
    </citation>
    <scope>NUCLEOTIDE SEQUENCE</scope>
</reference>
<evidence type="ECO:0000313" key="5">
    <source>
        <dbReference type="EMBL" id="CAI9954883.1"/>
    </source>
</evidence>
<reference evidence="7 12" key="2">
    <citation type="submission" date="2024-07" db="EMBL/GenBank/DDBJ databases">
        <authorList>
            <person name="Akdeniz Z."/>
        </authorList>
    </citation>
    <scope>NUCLEOTIDE SEQUENCE [LARGE SCALE GENOMIC DNA]</scope>
</reference>
<evidence type="ECO:0000313" key="7">
    <source>
        <dbReference type="EMBL" id="CAL6049313.1"/>
    </source>
</evidence>
<evidence type="ECO:0000313" key="9">
    <source>
        <dbReference type="EMBL" id="CAL6079743.1"/>
    </source>
</evidence>
<comment type="caution">
    <text evidence="4">The sequence shown here is derived from an EMBL/GenBank/DDBJ whole genome shotgun (WGS) entry which is preliminary data.</text>
</comment>
<evidence type="ECO:0000256" key="1">
    <source>
        <dbReference type="SAM" id="Coils"/>
    </source>
</evidence>